<gene>
    <name evidence="1" type="ORF">C7378_1055</name>
</gene>
<dbReference type="Proteomes" id="UP000295210">
    <property type="component" value="Unassembled WGS sequence"/>
</dbReference>
<evidence type="ECO:0000313" key="1">
    <source>
        <dbReference type="EMBL" id="TCK73442.1"/>
    </source>
</evidence>
<dbReference type="EMBL" id="SMGK01000002">
    <property type="protein sequence ID" value="TCK73442.1"/>
    <property type="molecule type" value="Genomic_DNA"/>
</dbReference>
<dbReference type="SUPFAM" id="SSF102712">
    <property type="entry name" value="JAB1/MPN domain"/>
    <property type="match status" value="1"/>
</dbReference>
<comment type="caution">
    <text evidence="1">The sequence shown here is derived from an EMBL/GenBank/DDBJ whole genome shotgun (WGS) entry which is preliminary data.</text>
</comment>
<name>A0A4R1L5N0_9BACT</name>
<sequence length="172" mass="19724">MNFSIAATMYRLFAPRHKISCSWSLWRRLCKDLRLRGQNRTRESGAFLLGNVVEGRRRIVDYVLYDDLDPHCLDTGIVRFDGRYFSELWFHCRTHNVTVVADIHVHPGSANQSGSDKANPMISMKGHVAFILPNFAAKPHSRRNLGIYLYEGAKQWTTIPGAQRNAFFQIGL</sequence>
<evidence type="ECO:0008006" key="3">
    <source>
        <dbReference type="Google" id="ProtNLM"/>
    </source>
</evidence>
<protein>
    <recommendedName>
        <fullName evidence="3">JAB domain-containing protein</fullName>
    </recommendedName>
</protein>
<accession>A0A4R1L5N0</accession>
<proteinExistence type="predicted"/>
<dbReference type="AlphaFoldDB" id="A0A4R1L5N0"/>
<evidence type="ECO:0000313" key="2">
    <source>
        <dbReference type="Proteomes" id="UP000295210"/>
    </source>
</evidence>
<reference evidence="1 2" key="1">
    <citation type="submission" date="2019-03" db="EMBL/GenBank/DDBJ databases">
        <title>Genomic Encyclopedia of Type Strains, Phase IV (KMG-IV): sequencing the most valuable type-strain genomes for metagenomic binning, comparative biology and taxonomic classification.</title>
        <authorList>
            <person name="Goeker M."/>
        </authorList>
    </citation>
    <scope>NUCLEOTIDE SEQUENCE [LARGE SCALE GENOMIC DNA]</scope>
    <source>
        <strain evidence="1 2">DSM 103428</strain>
    </source>
</reference>
<keyword evidence="2" id="KW-1185">Reference proteome</keyword>
<organism evidence="1 2">
    <name type="scientific">Acidipila rosea</name>
    <dbReference type="NCBI Taxonomy" id="768535"/>
    <lineage>
        <taxon>Bacteria</taxon>
        <taxon>Pseudomonadati</taxon>
        <taxon>Acidobacteriota</taxon>
        <taxon>Terriglobia</taxon>
        <taxon>Terriglobales</taxon>
        <taxon>Acidobacteriaceae</taxon>
        <taxon>Acidipila</taxon>
    </lineage>
</organism>